<dbReference type="KEGG" id="csq:CSCA_5213"/>
<gene>
    <name evidence="1" type="ORF">CSCA_5213</name>
</gene>
<name>A0A0E3M965_CLOSL</name>
<dbReference type="AlphaFoldDB" id="A0A0E3M965"/>
<proteinExistence type="predicted"/>
<reference evidence="1 2" key="1">
    <citation type="journal article" date="2015" name="J. Biotechnol.">
        <title>Complete genome sequence of a malodorant-producing acetogen, Clostridium scatologenes ATCC 25775(T).</title>
        <authorList>
            <person name="Zhu Z."/>
            <person name="Guo T."/>
            <person name="Zheng H."/>
            <person name="Song T."/>
            <person name="Ouyang P."/>
            <person name="Xie J."/>
        </authorList>
    </citation>
    <scope>NUCLEOTIDE SEQUENCE [LARGE SCALE GENOMIC DNA]</scope>
    <source>
        <strain evidence="1 2">ATCC 25775</strain>
    </source>
</reference>
<sequence length="112" mass="13048">MNGKRDEYYLIHTRQAITFSNIDEEEYFSKARKIHLSNNDASDIINIIHEIRVQPISDSSIGIDGCNYSLYFFDDDGSAKSCFSWWGSIPNEWHDLDRIVNVLNRHLHQDNG</sequence>
<dbReference type="HOGENOM" id="CLU_2141571_0_0_9"/>
<dbReference type="STRING" id="1548.CSCA_5213"/>
<dbReference type="EMBL" id="CP009933">
    <property type="protein sequence ID" value="AKA72338.1"/>
    <property type="molecule type" value="Genomic_DNA"/>
</dbReference>
<evidence type="ECO:0000313" key="2">
    <source>
        <dbReference type="Proteomes" id="UP000033115"/>
    </source>
</evidence>
<protein>
    <submittedName>
        <fullName evidence="1">Uncharacterized protein</fullName>
    </submittedName>
</protein>
<dbReference type="Proteomes" id="UP000033115">
    <property type="component" value="Chromosome"/>
</dbReference>
<keyword evidence="2" id="KW-1185">Reference proteome</keyword>
<accession>A0A0E3M965</accession>
<organism evidence="1 2">
    <name type="scientific">Clostridium scatologenes</name>
    <dbReference type="NCBI Taxonomy" id="1548"/>
    <lineage>
        <taxon>Bacteria</taxon>
        <taxon>Bacillati</taxon>
        <taxon>Bacillota</taxon>
        <taxon>Clostridia</taxon>
        <taxon>Eubacteriales</taxon>
        <taxon>Clostridiaceae</taxon>
        <taxon>Clostridium</taxon>
    </lineage>
</organism>
<evidence type="ECO:0000313" key="1">
    <source>
        <dbReference type="EMBL" id="AKA72338.1"/>
    </source>
</evidence>